<comment type="subcellular location">
    <subcellularLocation>
        <location evidence="1">Cytoplasm</location>
    </subcellularLocation>
</comment>
<dbReference type="PROSITE" id="PS50851">
    <property type="entry name" value="CHEW"/>
    <property type="match status" value="1"/>
</dbReference>
<dbReference type="SMART" id="SM00260">
    <property type="entry name" value="CheW"/>
    <property type="match status" value="1"/>
</dbReference>
<dbReference type="CDD" id="cd00732">
    <property type="entry name" value="CheW"/>
    <property type="match status" value="1"/>
</dbReference>
<dbReference type="InterPro" id="IPR039315">
    <property type="entry name" value="CheW"/>
</dbReference>
<gene>
    <name evidence="5" type="ORF">G3574_02585</name>
</gene>
<accession>A0A6B3SGG5</accession>
<dbReference type="GO" id="GO:0005829">
    <property type="term" value="C:cytosol"/>
    <property type="evidence" value="ECO:0007669"/>
    <property type="project" value="TreeGrafter"/>
</dbReference>
<evidence type="ECO:0000313" key="6">
    <source>
        <dbReference type="Proteomes" id="UP000482155"/>
    </source>
</evidence>
<dbReference type="EMBL" id="JAAIVB010000010">
    <property type="protein sequence ID" value="NEX59954.1"/>
    <property type="molecule type" value="Genomic_DNA"/>
</dbReference>
<feature type="domain" description="CheW-like" evidence="4">
    <location>
        <begin position="20"/>
        <end position="160"/>
    </location>
</feature>
<dbReference type="Pfam" id="PF01584">
    <property type="entry name" value="CheW"/>
    <property type="match status" value="1"/>
</dbReference>
<dbReference type="Gene3D" id="2.30.30.40">
    <property type="entry name" value="SH3 Domains"/>
    <property type="match status" value="1"/>
</dbReference>
<dbReference type="PANTHER" id="PTHR22617:SF45">
    <property type="entry name" value="CHEMOTAXIS PROTEIN CHEW"/>
    <property type="match status" value="1"/>
</dbReference>
<dbReference type="InterPro" id="IPR002545">
    <property type="entry name" value="CheW-lke_dom"/>
</dbReference>
<dbReference type="Proteomes" id="UP000482155">
    <property type="component" value="Unassembled WGS sequence"/>
</dbReference>
<evidence type="ECO:0000256" key="3">
    <source>
        <dbReference type="ARBA" id="ARBA00022490"/>
    </source>
</evidence>
<organism evidence="5 6">
    <name type="scientific">Noviherbaspirillum galbum</name>
    <dbReference type="NCBI Taxonomy" id="2709383"/>
    <lineage>
        <taxon>Bacteria</taxon>
        <taxon>Pseudomonadati</taxon>
        <taxon>Pseudomonadota</taxon>
        <taxon>Betaproteobacteria</taxon>
        <taxon>Burkholderiales</taxon>
        <taxon>Oxalobacteraceae</taxon>
        <taxon>Noviherbaspirillum</taxon>
    </lineage>
</organism>
<dbReference type="RefSeq" id="WP_163960456.1">
    <property type="nucleotide sequence ID" value="NZ_JAAIVB010000010.1"/>
</dbReference>
<keyword evidence="3" id="KW-0963">Cytoplasm</keyword>
<dbReference type="InterPro" id="IPR036061">
    <property type="entry name" value="CheW-like_dom_sf"/>
</dbReference>
<dbReference type="PANTHER" id="PTHR22617">
    <property type="entry name" value="CHEMOTAXIS SENSOR HISTIDINE KINASE-RELATED"/>
    <property type="match status" value="1"/>
</dbReference>
<proteinExistence type="predicted"/>
<evidence type="ECO:0000256" key="2">
    <source>
        <dbReference type="ARBA" id="ARBA00021483"/>
    </source>
</evidence>
<dbReference type="AlphaFoldDB" id="A0A6B3SGG5"/>
<dbReference type="SUPFAM" id="SSF50341">
    <property type="entry name" value="CheW-like"/>
    <property type="match status" value="1"/>
</dbReference>
<evidence type="ECO:0000313" key="5">
    <source>
        <dbReference type="EMBL" id="NEX59954.1"/>
    </source>
</evidence>
<sequence length="171" mass="18786">MTDASVAATTANTDTADTSSREFLAFKLGNEEYGIDILKVQELRGYEQCTHIASAPDYIKGVVNLRGIIVPIIDLRIRFQLGTPTYDQFTVVIILHLQGQTIGMVVDGVSDVIAMAQHQIKPPPELGNAINTEYLLGLGTIEERMLILMDIDRLMSGAELGLLERKERLAA</sequence>
<protein>
    <recommendedName>
        <fullName evidence="2">Chemotaxis protein CheW</fullName>
    </recommendedName>
</protein>
<dbReference type="Gene3D" id="2.40.50.180">
    <property type="entry name" value="CheA-289, Domain 4"/>
    <property type="match status" value="1"/>
</dbReference>
<comment type="caution">
    <text evidence="5">The sequence shown here is derived from an EMBL/GenBank/DDBJ whole genome shotgun (WGS) entry which is preliminary data.</text>
</comment>
<evidence type="ECO:0000259" key="4">
    <source>
        <dbReference type="PROSITE" id="PS50851"/>
    </source>
</evidence>
<name>A0A6B3SGG5_9BURK</name>
<reference evidence="5 6" key="1">
    <citation type="submission" date="2020-02" db="EMBL/GenBank/DDBJ databases">
        <authorList>
            <person name="Kim M.K."/>
        </authorList>
    </citation>
    <scope>NUCLEOTIDE SEQUENCE [LARGE SCALE GENOMIC DNA]</scope>
    <source>
        <strain evidence="5 6">17J57-3</strain>
    </source>
</reference>
<keyword evidence="6" id="KW-1185">Reference proteome</keyword>
<dbReference type="GO" id="GO:0006935">
    <property type="term" value="P:chemotaxis"/>
    <property type="evidence" value="ECO:0007669"/>
    <property type="project" value="InterPro"/>
</dbReference>
<dbReference type="GO" id="GO:0007165">
    <property type="term" value="P:signal transduction"/>
    <property type="evidence" value="ECO:0007669"/>
    <property type="project" value="InterPro"/>
</dbReference>
<evidence type="ECO:0000256" key="1">
    <source>
        <dbReference type="ARBA" id="ARBA00004496"/>
    </source>
</evidence>